<feature type="domain" description="Ig-like" evidence="9">
    <location>
        <begin position="52"/>
        <end position="161"/>
    </location>
</feature>
<dbReference type="PANTHER" id="PTHR19433:SF111">
    <property type="entry name" value="T CELL RECEPTOR ALPHA VARIABLE 4"/>
    <property type="match status" value="1"/>
</dbReference>
<organism evidence="10 11">
    <name type="scientific">Gambusia affinis</name>
    <name type="common">Western mosquitofish</name>
    <name type="synonym">Heterandria affinis</name>
    <dbReference type="NCBI Taxonomy" id="33528"/>
    <lineage>
        <taxon>Eukaryota</taxon>
        <taxon>Metazoa</taxon>
        <taxon>Chordata</taxon>
        <taxon>Craniata</taxon>
        <taxon>Vertebrata</taxon>
        <taxon>Euteleostomi</taxon>
        <taxon>Actinopterygii</taxon>
        <taxon>Neopterygii</taxon>
        <taxon>Teleostei</taxon>
        <taxon>Neoteleostei</taxon>
        <taxon>Acanthomorphata</taxon>
        <taxon>Ovalentaria</taxon>
        <taxon>Atherinomorphae</taxon>
        <taxon>Cyprinodontiformes</taxon>
        <taxon>Poeciliidae</taxon>
        <taxon>Poeciliinae</taxon>
        <taxon>Gambusia</taxon>
    </lineage>
</organism>
<keyword evidence="6" id="KW-1015">Disulfide bond</keyword>
<dbReference type="InterPro" id="IPR013783">
    <property type="entry name" value="Ig-like_fold"/>
</dbReference>
<evidence type="ECO:0000256" key="2">
    <source>
        <dbReference type="ARBA" id="ARBA00022475"/>
    </source>
</evidence>
<evidence type="ECO:0000256" key="8">
    <source>
        <dbReference type="SAM" id="MobiDB-lite"/>
    </source>
</evidence>
<feature type="compositionally biased region" description="Basic and acidic residues" evidence="8">
    <location>
        <begin position="387"/>
        <end position="396"/>
    </location>
</feature>
<evidence type="ECO:0000256" key="4">
    <source>
        <dbReference type="ARBA" id="ARBA00022859"/>
    </source>
</evidence>
<accession>A0A315USF3</accession>
<feature type="region of interest" description="Disordered" evidence="8">
    <location>
        <begin position="337"/>
        <end position="404"/>
    </location>
</feature>
<evidence type="ECO:0000256" key="5">
    <source>
        <dbReference type="ARBA" id="ARBA00023136"/>
    </source>
</evidence>
<keyword evidence="4" id="KW-0391">Immunity</keyword>
<evidence type="ECO:0000256" key="1">
    <source>
        <dbReference type="ARBA" id="ARBA00004236"/>
    </source>
</evidence>
<dbReference type="EMBL" id="NHOQ01002757">
    <property type="protein sequence ID" value="PWA14763.1"/>
    <property type="molecule type" value="Genomic_DNA"/>
</dbReference>
<dbReference type="InterPro" id="IPR036179">
    <property type="entry name" value="Ig-like_dom_sf"/>
</dbReference>
<dbReference type="PROSITE" id="PS50835">
    <property type="entry name" value="IG_LIKE"/>
    <property type="match status" value="1"/>
</dbReference>
<dbReference type="InterPro" id="IPR013106">
    <property type="entry name" value="Ig_V-set"/>
</dbReference>
<keyword evidence="11" id="KW-1185">Reference proteome</keyword>
<dbReference type="PANTHER" id="PTHR19433">
    <property type="entry name" value="T-CELL RECEPTOR ALPHA CHAIN V REGION-RELATED"/>
    <property type="match status" value="1"/>
</dbReference>
<keyword evidence="2" id="KW-1003">Cell membrane</keyword>
<dbReference type="InterPro" id="IPR052051">
    <property type="entry name" value="TCR_complex_component"/>
</dbReference>
<evidence type="ECO:0000313" key="10">
    <source>
        <dbReference type="EMBL" id="PWA14763.1"/>
    </source>
</evidence>
<name>A0A315USF3_GAMAF</name>
<dbReference type="InterPro" id="IPR007110">
    <property type="entry name" value="Ig-like_dom"/>
</dbReference>
<reference evidence="10 11" key="1">
    <citation type="journal article" date="2018" name="G3 (Bethesda)">
        <title>A High-Quality Reference Genome for the Invasive Mosquitofish Gambusia affinis Using a Chicago Library.</title>
        <authorList>
            <person name="Hoffberg S.L."/>
            <person name="Troendle N.J."/>
            <person name="Glenn T.C."/>
            <person name="Mahmud O."/>
            <person name="Louha S."/>
            <person name="Chalopin D."/>
            <person name="Bennetzen J.L."/>
            <person name="Mauricio R."/>
        </authorList>
    </citation>
    <scope>NUCLEOTIDE SEQUENCE [LARGE SCALE GENOMIC DNA]</scope>
    <source>
        <strain evidence="10">NE01/NJP1002.9</strain>
        <tissue evidence="10">Muscle</tissue>
    </source>
</reference>
<comment type="subcellular location">
    <subcellularLocation>
        <location evidence="1">Cell membrane</location>
    </subcellularLocation>
</comment>
<dbReference type="InterPro" id="IPR003599">
    <property type="entry name" value="Ig_sub"/>
</dbReference>
<comment type="caution">
    <text evidence="10">The sequence shown here is derived from an EMBL/GenBank/DDBJ whole genome shotgun (WGS) entry which is preliminary data.</text>
</comment>
<dbReference type="GO" id="GO:0002376">
    <property type="term" value="P:immune system process"/>
    <property type="evidence" value="ECO:0007669"/>
    <property type="project" value="UniProtKB-KW"/>
</dbReference>
<dbReference type="STRING" id="33528.ENSGAFP00000001911"/>
<dbReference type="SUPFAM" id="SSF48726">
    <property type="entry name" value="Immunoglobulin"/>
    <property type="match status" value="1"/>
</dbReference>
<feature type="region of interest" description="Disordered" evidence="8">
    <location>
        <begin position="1"/>
        <end position="28"/>
    </location>
</feature>
<feature type="compositionally biased region" description="Basic and acidic residues" evidence="8">
    <location>
        <begin position="1"/>
        <end position="15"/>
    </location>
</feature>
<dbReference type="GO" id="GO:0005886">
    <property type="term" value="C:plasma membrane"/>
    <property type="evidence" value="ECO:0007669"/>
    <property type="project" value="UniProtKB-SubCell"/>
</dbReference>
<gene>
    <name evidence="10" type="ORF">CCH79_00014508</name>
</gene>
<feature type="compositionally biased region" description="Basic and acidic residues" evidence="8">
    <location>
        <begin position="349"/>
        <end position="365"/>
    </location>
</feature>
<evidence type="ECO:0000313" key="11">
    <source>
        <dbReference type="Proteomes" id="UP000250572"/>
    </source>
</evidence>
<evidence type="ECO:0000256" key="6">
    <source>
        <dbReference type="ARBA" id="ARBA00023157"/>
    </source>
</evidence>
<evidence type="ECO:0000256" key="7">
    <source>
        <dbReference type="ARBA" id="ARBA00023180"/>
    </source>
</evidence>
<keyword evidence="5" id="KW-0472">Membrane</keyword>
<keyword evidence="3" id="KW-0732">Signal</keyword>
<dbReference type="SMART" id="SM00409">
    <property type="entry name" value="IG"/>
    <property type="match status" value="1"/>
</dbReference>
<dbReference type="AlphaFoldDB" id="A0A315USF3"/>
<protein>
    <recommendedName>
        <fullName evidence="9">Ig-like domain-containing protein</fullName>
    </recommendedName>
</protein>
<dbReference type="Pfam" id="PF07686">
    <property type="entry name" value="V-set"/>
    <property type="match status" value="1"/>
</dbReference>
<keyword evidence="7" id="KW-0325">Glycoprotein</keyword>
<sequence>MRDLVKSKTSTESRKQTQNPGPGQGGFHIMSNPDIFPNHYQYTSNPKPDPNPVHTLTLSLLASLTSWVSTSVFDFHTVVVQPREEVTLWCSNFSALPVHIFWYKLVDGSNASCISSMFSSEVEASLREGFGNGKFNMTSNRTNVFLSIKQVDASDSGLYICGFGKDFEWRIFSSTYLQVEARGDSQNPQPNKDPVSDNLNYAALTFKSPKTKRTRTAEAEKDLETTVVSCCFLSLSGGSVHNMWLRFPLRSRPVAIDPDGLVTDPLSLWISDWIQRDKSGFGQPDLNKQRRAPGFWTALSGHFFSIFIGSNFTEILVEQFSVVFDRNGAKRDMVTLEEKRRSTAQVGEQKNEESGRRSEKRKEQNLDPDGLNYAALHIRPKAKSKRKPADKEELKDNVVYAATR</sequence>
<evidence type="ECO:0000259" key="9">
    <source>
        <dbReference type="PROSITE" id="PS50835"/>
    </source>
</evidence>
<dbReference type="GO" id="GO:0009617">
    <property type="term" value="P:response to bacterium"/>
    <property type="evidence" value="ECO:0007669"/>
    <property type="project" value="TreeGrafter"/>
</dbReference>
<proteinExistence type="predicted"/>
<dbReference type="Gene3D" id="2.60.40.10">
    <property type="entry name" value="Immunoglobulins"/>
    <property type="match status" value="1"/>
</dbReference>
<evidence type="ECO:0000256" key="3">
    <source>
        <dbReference type="ARBA" id="ARBA00022729"/>
    </source>
</evidence>
<dbReference type="Proteomes" id="UP000250572">
    <property type="component" value="Unassembled WGS sequence"/>
</dbReference>